<dbReference type="RefSeq" id="WP_129920682.1">
    <property type="nucleotide sequence ID" value="NZ_SEWE01000013.1"/>
</dbReference>
<feature type="chain" id="PRO_5020852772" evidence="1">
    <location>
        <begin position="28"/>
        <end position="741"/>
    </location>
</feature>
<protein>
    <submittedName>
        <fullName evidence="2">Gliding motility-associated C-terminal domain-containing protein</fullName>
    </submittedName>
</protein>
<feature type="signal peptide" evidence="1">
    <location>
        <begin position="1"/>
        <end position="27"/>
    </location>
</feature>
<dbReference type="Proteomes" id="UP000294155">
    <property type="component" value="Unassembled WGS sequence"/>
</dbReference>
<keyword evidence="3" id="KW-1185">Reference proteome</keyword>
<proteinExistence type="predicted"/>
<keyword evidence="1" id="KW-0732">Signal</keyword>
<reference evidence="2 3" key="1">
    <citation type="submission" date="2019-02" db="EMBL/GenBank/DDBJ databases">
        <title>Bacterial novel species isolated from soil.</title>
        <authorList>
            <person name="Jung H.-Y."/>
        </authorList>
    </citation>
    <scope>NUCLEOTIDE SEQUENCE [LARGE SCALE GENOMIC DNA]</scope>
    <source>
        <strain evidence="2 3">1-3-3-3</strain>
    </source>
</reference>
<comment type="caution">
    <text evidence="2">The sequence shown here is derived from an EMBL/GenBank/DDBJ whole genome shotgun (WGS) entry which is preliminary data.</text>
</comment>
<sequence length="741" mass="80645">MPPPFRLLFRACLGLVLLLLASSGARATHIVGGELDLQYVAGSQYRISLNLYFDAINGNSGALDTDLTVSIFDKGTNRRMQDVSLPLTSNTFVTYSNVACTVPTLSTRRLVYSRLIDLPANQYFSPAGYYAAVERCCRNNGISNIVNPGDAGQTFYLEFPAVVRNGQPFLNSTPRIFPPLSDYACRGDLFYYNFGGTDSDKDSLIYELVTPLSGHSTPGQPKPGAADPAPYNPIQWQPGLNVLNQIPGNPPLRIDRQSGRLQVLPTQLGLFVFGIKCSEYRKGVKIGEVRRDFQLQVLNCPRNTPPSMSVLMPGKGTPYRAGLDTLRLTPGSGRCITLRFTDPDPSSTLSLSLNPVNYTGVLPSFSITKGLVKTPGAPDTLISQLCFPTCVNTRGKVFLLDVIVADDGCSLPKRDTVRVAFTSMPDPNGNPTITTTAGPGLPLRARPGDLVTFTLTGTDPDNDPVTLEMTGRGFNPTAYGAQLTQTAGGSPARGTFTWRVDCQAVNKPIFEFEFAAAASPCNERQASSLIVPIQIDYSNVAPVLTTTLPPDSAGLPPVIRRRLGEVYEATLEGVDADANPLVFTATGKSFELAAAGITFVPRNGTGRATATFRWEASCEAVRQQGLEVTFQLQETTCLPQPQTRKVRLEVIPPVVPPFLPPNVFTPNNDGLNDFFQLPNLPPDFCDSRLSTIKIFSRWGNEVYRTTDRDFRWNGSGLPAGVYFYLVEYTDRQFKGTVTLAP</sequence>
<evidence type="ECO:0000313" key="2">
    <source>
        <dbReference type="EMBL" id="RYU80492.1"/>
    </source>
</evidence>
<evidence type="ECO:0000313" key="3">
    <source>
        <dbReference type="Proteomes" id="UP000294155"/>
    </source>
</evidence>
<gene>
    <name evidence="2" type="ORF">EWM57_08340</name>
</gene>
<evidence type="ECO:0000256" key="1">
    <source>
        <dbReference type="SAM" id="SignalP"/>
    </source>
</evidence>
<organism evidence="2 3">
    <name type="scientific">Hymenobacter persicinus</name>
    <dbReference type="NCBI Taxonomy" id="2025506"/>
    <lineage>
        <taxon>Bacteria</taxon>
        <taxon>Pseudomonadati</taxon>
        <taxon>Bacteroidota</taxon>
        <taxon>Cytophagia</taxon>
        <taxon>Cytophagales</taxon>
        <taxon>Hymenobacteraceae</taxon>
        <taxon>Hymenobacter</taxon>
    </lineage>
</organism>
<name>A0A4Q5LCV6_9BACT</name>
<dbReference type="OrthoDB" id="1490014at2"/>
<dbReference type="NCBIfam" id="TIGR04131">
    <property type="entry name" value="Bac_Flav_CTERM"/>
    <property type="match status" value="1"/>
</dbReference>
<dbReference type="AlphaFoldDB" id="A0A4Q5LCV6"/>
<dbReference type="EMBL" id="SEWE01000013">
    <property type="protein sequence ID" value="RYU80492.1"/>
    <property type="molecule type" value="Genomic_DNA"/>
</dbReference>
<dbReference type="InterPro" id="IPR026341">
    <property type="entry name" value="T9SS_type_B"/>
</dbReference>
<dbReference type="Pfam" id="PF13585">
    <property type="entry name" value="CHU_C"/>
    <property type="match status" value="1"/>
</dbReference>
<accession>A0A4Q5LCV6</accession>